<name>A0A3P9PHN1_POERE</name>
<dbReference type="InterPro" id="IPR045219">
    <property type="entry name" value="PKAT"/>
</dbReference>
<dbReference type="STRING" id="8081.ENSPREP00000021188"/>
<keyword evidence="5" id="KW-0812">Transmembrane</keyword>
<dbReference type="PANTHER" id="PTHR11861">
    <property type="entry name" value="MELANOCYTE PROTEIN PMEL 17-RELATED"/>
    <property type="match status" value="1"/>
</dbReference>
<dbReference type="OMA" id="RDQDWLG"/>
<dbReference type="GO" id="GO:0042470">
    <property type="term" value="C:melanosome"/>
    <property type="evidence" value="ECO:0007669"/>
    <property type="project" value="TreeGrafter"/>
</dbReference>
<reference evidence="7" key="3">
    <citation type="submission" date="2025-09" db="UniProtKB">
        <authorList>
            <consortium name="Ensembl"/>
        </authorList>
    </citation>
    <scope>IDENTIFICATION</scope>
    <source>
        <strain evidence="7">Guanapo</strain>
    </source>
</reference>
<dbReference type="GO" id="GO:0005886">
    <property type="term" value="C:plasma membrane"/>
    <property type="evidence" value="ECO:0007669"/>
    <property type="project" value="TreeGrafter"/>
</dbReference>
<dbReference type="InterPro" id="IPR035986">
    <property type="entry name" value="PKD_dom_sf"/>
</dbReference>
<reference evidence="8" key="1">
    <citation type="submission" date="2013-11" db="EMBL/GenBank/DDBJ databases">
        <title>The genomic landscape of the Guanapo guppy.</title>
        <authorList>
            <person name="Kuenstner A."/>
            <person name="Dreyer C."/>
        </authorList>
    </citation>
    <scope>NUCLEOTIDE SEQUENCE</scope>
    <source>
        <strain evidence="8">Guanapo</strain>
    </source>
</reference>
<dbReference type="FunFam" id="2.60.40.10:FF:001512">
    <property type="entry name" value="Premelanosome protein a"/>
    <property type="match status" value="1"/>
</dbReference>
<sequence>KFTQLVFLIKTFEFSGMICASQFTRFKSWNSRIYPVWQDGDARFRNCWSGGNVTFDLKNDAPTLTGAKATFTINLNFPPNQTVLPDGQVVWARNCTINGREYQEGQAVYPDRGDEWTGVFPDGSPFNRSQNRKPRYVFVWKTLGRYWQVADGPSSSLTIGTDGISLGSYNMELVIYHCRGRDRFIPLGYASSTFTITDQVPFSLSLSQVNDVNQNDQNFIQNQAIAFTVALHDPSQYLNSADIRFSWDFGDNSGTLMSREHTVTHTYLSVGAFRPQVVLMASIPCGNPTAGKTLRSSCNGTFLFKGSPYMCFFILKITGFALFLPVAPIDASAGPAVVVVTSSPAPAAAAEGEDATALDVTAADATPLDTADDGEAAADTDTVAVEAASVAPAGVDAAVVPAEQDPADTGDAAGVETEAAAGEVATVAPAAEEPVVVEAAAEDATEAAVEAVPAADAAAAAVPAAEGEEAAEVADAPTVAPVVDAAVQEEAEAAEPASVAPVVVQDGTEVPAAAVDNVVAAAAATEATAAEEAAADTEAEVQETENAAAATSTCDLLWDCNNNPLYFSLGEQAAEAEAVPDEGEVQAEVEADPAQVVLVVAKRQAPAENCIIDRYGSLTTSVDVVQGIDSVEIVQMSNVVSMATELDQNAVDVTISCQGSLPSEVCTVISDADCVTPVQTVCGAASPSPDCQMILRQFFNETGLFCLNVSLINDVSLAVASARVNVAVASGGSPAGTAATVLGVMALACVVCCIGLMYRRFKQYQPLTEERGAGNGGSFVTSVPLLLWNLLSRQSPGESRPLLQGRIV</sequence>
<accession>A0A3P9PHN1</accession>
<dbReference type="Pfam" id="PF20433">
    <property type="entry name" value="PKAT_KLD"/>
    <property type="match status" value="1"/>
</dbReference>
<evidence type="ECO:0000313" key="7">
    <source>
        <dbReference type="Ensembl" id="ENSPREP00000021188.1"/>
    </source>
</evidence>
<evidence type="ECO:0000259" key="6">
    <source>
        <dbReference type="PROSITE" id="PS50093"/>
    </source>
</evidence>
<keyword evidence="4" id="KW-0175">Coiled coil</keyword>
<keyword evidence="2" id="KW-0325">Glycoprotein</keyword>
<feature type="transmembrane region" description="Helical" evidence="5">
    <location>
        <begin position="738"/>
        <end position="758"/>
    </location>
</feature>
<dbReference type="PANTHER" id="PTHR11861:SF1">
    <property type="entry name" value="MELANOCYTE PROTEIN PMEL"/>
    <property type="match status" value="1"/>
</dbReference>
<dbReference type="AlphaFoldDB" id="A0A3P9PHN1"/>
<evidence type="ECO:0000256" key="2">
    <source>
        <dbReference type="ARBA" id="ARBA00023180"/>
    </source>
</evidence>
<keyword evidence="1" id="KW-0732">Signal</keyword>
<dbReference type="InterPro" id="IPR046846">
    <property type="entry name" value="PKAT_KLD"/>
</dbReference>
<proteinExistence type="inferred from homology"/>
<dbReference type="Gene3D" id="2.60.40.10">
    <property type="entry name" value="Immunoglobulins"/>
    <property type="match status" value="1"/>
</dbReference>
<dbReference type="GeneTree" id="ENSGT00950000183188"/>
<dbReference type="Ensembl" id="ENSPRET00000021413.1">
    <property type="protein sequence ID" value="ENSPREP00000021188.1"/>
    <property type="gene ID" value="ENSPREG00000014307.1"/>
</dbReference>
<dbReference type="Proteomes" id="UP000242638">
    <property type="component" value="Unassembled WGS sequence"/>
</dbReference>
<dbReference type="InterPro" id="IPR059017">
    <property type="entry name" value="PMEL_NMB_N"/>
</dbReference>
<keyword evidence="5" id="KW-0472">Membrane</keyword>
<evidence type="ECO:0000256" key="4">
    <source>
        <dbReference type="SAM" id="Coils"/>
    </source>
</evidence>
<evidence type="ECO:0000256" key="5">
    <source>
        <dbReference type="SAM" id="Phobius"/>
    </source>
</evidence>
<dbReference type="InterPro" id="IPR000601">
    <property type="entry name" value="PKD_dom"/>
</dbReference>
<evidence type="ECO:0000256" key="3">
    <source>
        <dbReference type="ARBA" id="ARBA00025776"/>
    </source>
</evidence>
<keyword evidence="5" id="KW-1133">Transmembrane helix</keyword>
<dbReference type="PROSITE" id="PS50093">
    <property type="entry name" value="PKD"/>
    <property type="match status" value="1"/>
</dbReference>
<feature type="domain" description="PKD" evidence="6">
    <location>
        <begin position="242"/>
        <end position="273"/>
    </location>
</feature>
<dbReference type="SUPFAM" id="SSF49299">
    <property type="entry name" value="PKD domain"/>
    <property type="match status" value="1"/>
</dbReference>
<evidence type="ECO:0000256" key="1">
    <source>
        <dbReference type="ARBA" id="ARBA00022729"/>
    </source>
</evidence>
<dbReference type="InterPro" id="IPR013783">
    <property type="entry name" value="Ig-like_fold"/>
</dbReference>
<keyword evidence="8" id="KW-1185">Reference proteome</keyword>
<evidence type="ECO:0000313" key="8">
    <source>
        <dbReference type="Proteomes" id="UP000242638"/>
    </source>
</evidence>
<dbReference type="Bgee" id="ENSPREG00000014307">
    <property type="expression patterns" value="Expressed in caudal fin and 1 other cell type or tissue"/>
</dbReference>
<dbReference type="SMART" id="SM00089">
    <property type="entry name" value="PKD"/>
    <property type="match status" value="1"/>
</dbReference>
<feature type="coiled-coil region" evidence="4">
    <location>
        <begin position="520"/>
        <end position="547"/>
    </location>
</feature>
<dbReference type="CDD" id="cd00146">
    <property type="entry name" value="PKD"/>
    <property type="match status" value="1"/>
</dbReference>
<dbReference type="GO" id="GO:0032438">
    <property type="term" value="P:melanosome organization"/>
    <property type="evidence" value="ECO:0007669"/>
    <property type="project" value="TreeGrafter"/>
</dbReference>
<reference evidence="7" key="2">
    <citation type="submission" date="2025-08" db="UniProtKB">
        <authorList>
            <consortium name="Ensembl"/>
        </authorList>
    </citation>
    <scope>IDENTIFICATION</scope>
    <source>
        <strain evidence="7">Guanapo</strain>
    </source>
</reference>
<dbReference type="InterPro" id="IPR022409">
    <property type="entry name" value="PKD/Chitinase_dom"/>
</dbReference>
<comment type="similarity">
    <text evidence="3">Belongs to the PMEL/NMB family.</text>
</comment>
<dbReference type="Pfam" id="PF00801">
    <property type="entry name" value="PKD"/>
    <property type="match status" value="1"/>
</dbReference>
<dbReference type="Pfam" id="PF26141">
    <property type="entry name" value="PMEL_NMB_N"/>
    <property type="match status" value="1"/>
</dbReference>
<protein>
    <submittedName>
        <fullName evidence="7">Premelanosome protein a</fullName>
    </submittedName>
</protein>
<organism evidence="7 8">
    <name type="scientific">Poecilia reticulata</name>
    <name type="common">Guppy</name>
    <name type="synonym">Acanthophacelus reticulatus</name>
    <dbReference type="NCBI Taxonomy" id="8081"/>
    <lineage>
        <taxon>Eukaryota</taxon>
        <taxon>Metazoa</taxon>
        <taxon>Chordata</taxon>
        <taxon>Craniata</taxon>
        <taxon>Vertebrata</taxon>
        <taxon>Euteleostomi</taxon>
        <taxon>Actinopterygii</taxon>
        <taxon>Neopterygii</taxon>
        <taxon>Teleostei</taxon>
        <taxon>Neoteleostei</taxon>
        <taxon>Acanthomorphata</taxon>
        <taxon>Ovalentaria</taxon>
        <taxon>Atherinomorphae</taxon>
        <taxon>Cyprinodontiformes</taxon>
        <taxon>Poeciliidae</taxon>
        <taxon>Poeciliinae</taxon>
        <taxon>Poecilia</taxon>
    </lineage>
</organism>